<feature type="non-terminal residue" evidence="1">
    <location>
        <position position="1"/>
    </location>
</feature>
<gene>
    <name evidence="1" type="ORF">BV25DRAFT_1802905</name>
</gene>
<evidence type="ECO:0000313" key="2">
    <source>
        <dbReference type="Proteomes" id="UP000814140"/>
    </source>
</evidence>
<dbReference type="Proteomes" id="UP000814140">
    <property type="component" value="Unassembled WGS sequence"/>
</dbReference>
<sequence length="300" mass="32899">GAGKGLLATVAIARGAEILRDRPLLVMPHVVGGAIERGTQFIVDTLEAHNPQIFALHSCDLDARAQGRDLRGILGTNSISIGALPGHNADHGAVFEQISRINHSCSPNAHFRWNADGFWGEIRALRPIAKGEQVTISYQPVYQPYRVRQAALKEQYEFRCAFMACSRPACERQNSDKSRQTLTTITKNTDREVALAMWLAGTDLPEDLILTMGLQFAKMMDDEMLDEVQERVAIAHSLVTAYCALKEADKEKMWAERAAEYTMAATGSDGGWADVAKAPEMTRYTYWGTARASAANGDGA</sequence>
<name>A0ACB8T3L9_9AGAM</name>
<reference evidence="1" key="2">
    <citation type="journal article" date="2022" name="New Phytol.">
        <title>Evolutionary transition to the ectomycorrhizal habit in the genomes of a hyperdiverse lineage of mushroom-forming fungi.</title>
        <authorList>
            <person name="Looney B."/>
            <person name="Miyauchi S."/>
            <person name="Morin E."/>
            <person name="Drula E."/>
            <person name="Courty P.E."/>
            <person name="Kohler A."/>
            <person name="Kuo A."/>
            <person name="LaButti K."/>
            <person name="Pangilinan J."/>
            <person name="Lipzen A."/>
            <person name="Riley R."/>
            <person name="Andreopoulos W."/>
            <person name="He G."/>
            <person name="Johnson J."/>
            <person name="Nolan M."/>
            <person name="Tritt A."/>
            <person name="Barry K.W."/>
            <person name="Grigoriev I.V."/>
            <person name="Nagy L.G."/>
            <person name="Hibbett D."/>
            <person name="Henrissat B."/>
            <person name="Matheny P.B."/>
            <person name="Labbe J."/>
            <person name="Martin F.M."/>
        </authorList>
    </citation>
    <scope>NUCLEOTIDE SEQUENCE</scope>
    <source>
        <strain evidence="1">HHB10654</strain>
    </source>
</reference>
<organism evidence="1 2">
    <name type="scientific">Artomyces pyxidatus</name>
    <dbReference type="NCBI Taxonomy" id="48021"/>
    <lineage>
        <taxon>Eukaryota</taxon>
        <taxon>Fungi</taxon>
        <taxon>Dikarya</taxon>
        <taxon>Basidiomycota</taxon>
        <taxon>Agaricomycotina</taxon>
        <taxon>Agaricomycetes</taxon>
        <taxon>Russulales</taxon>
        <taxon>Auriscalpiaceae</taxon>
        <taxon>Artomyces</taxon>
    </lineage>
</organism>
<proteinExistence type="predicted"/>
<comment type="caution">
    <text evidence="1">The sequence shown here is derived from an EMBL/GenBank/DDBJ whole genome shotgun (WGS) entry which is preliminary data.</text>
</comment>
<reference evidence="1" key="1">
    <citation type="submission" date="2021-03" db="EMBL/GenBank/DDBJ databases">
        <authorList>
            <consortium name="DOE Joint Genome Institute"/>
            <person name="Ahrendt S."/>
            <person name="Looney B.P."/>
            <person name="Miyauchi S."/>
            <person name="Morin E."/>
            <person name="Drula E."/>
            <person name="Courty P.E."/>
            <person name="Chicoki N."/>
            <person name="Fauchery L."/>
            <person name="Kohler A."/>
            <person name="Kuo A."/>
            <person name="Labutti K."/>
            <person name="Pangilinan J."/>
            <person name="Lipzen A."/>
            <person name="Riley R."/>
            <person name="Andreopoulos W."/>
            <person name="He G."/>
            <person name="Johnson J."/>
            <person name="Barry K.W."/>
            <person name="Grigoriev I.V."/>
            <person name="Nagy L."/>
            <person name="Hibbett D."/>
            <person name="Henrissat B."/>
            <person name="Matheny P.B."/>
            <person name="Labbe J."/>
            <person name="Martin F."/>
        </authorList>
    </citation>
    <scope>NUCLEOTIDE SEQUENCE</scope>
    <source>
        <strain evidence="1">HHB10654</strain>
    </source>
</reference>
<accession>A0ACB8T3L9</accession>
<dbReference type="EMBL" id="MU277204">
    <property type="protein sequence ID" value="KAI0063077.1"/>
    <property type="molecule type" value="Genomic_DNA"/>
</dbReference>
<evidence type="ECO:0000313" key="1">
    <source>
        <dbReference type="EMBL" id="KAI0063077.1"/>
    </source>
</evidence>
<protein>
    <submittedName>
        <fullName evidence="1">Uncharacterized protein</fullName>
    </submittedName>
</protein>
<keyword evidence="2" id="KW-1185">Reference proteome</keyword>